<dbReference type="InterPro" id="IPR040339">
    <property type="entry name" value="At1g16860-like"/>
</dbReference>
<feature type="compositionally biased region" description="Polar residues" evidence="1">
    <location>
        <begin position="174"/>
        <end position="189"/>
    </location>
</feature>
<evidence type="ECO:0000313" key="4">
    <source>
        <dbReference type="Proteomes" id="UP000729402"/>
    </source>
</evidence>
<dbReference type="Proteomes" id="UP000729402">
    <property type="component" value="Unassembled WGS sequence"/>
</dbReference>
<evidence type="ECO:0000256" key="1">
    <source>
        <dbReference type="SAM" id="MobiDB-lite"/>
    </source>
</evidence>
<sequence>MVDQVDERSCSRARGCRRGGLGDAATAHRPASISVPVDVKILVQDTSCSMRRIALSNGLYVSGRPEQPKEKAPIICSTAMPYTGGDIKKSGELGKMFELHAVKSRKSGPLNNAPSRNTSFGGAASNSGPVPNAVDRSNYSGSLSSSVPGASGSARAKSSSGPLNKHGEPAKRTSGPQSGGVTPMARQNSGPLPPMLPTTGLITSGPITSGPLNSSGAPRKVSGPLDSAASRKTRATSFSHNQAVTKITTEDSYSITGSFSKLILGAVAVLFVLGLIAGVLILGAVHNAILLIVVVVLFGFVAALFIWNSCWGRKGVIGFVDHYPDADLRTAKDGQLLHVEISLSSPHIKGFQDVCTLQLAYMNIGVGTQKLPTASIAGLPWGLRSMEKHAVEFYISDFQSGLRALVKAGYGARVTPLVDESVIIDIDPDNKDMSPEFRRWLRERNLSSDDRIMRLREGYIKEGSTVSVMGVVQKNDNVLMIVPPPEPISTGCQWAKCVLPRDLYGLVLRCEDTSNMDVIAV</sequence>
<reference evidence="3" key="2">
    <citation type="submission" date="2021-02" db="EMBL/GenBank/DDBJ databases">
        <authorList>
            <person name="Kimball J.A."/>
            <person name="Haas M.W."/>
            <person name="Macchietto M."/>
            <person name="Kono T."/>
            <person name="Duquette J."/>
            <person name="Shao M."/>
        </authorList>
    </citation>
    <scope>NUCLEOTIDE SEQUENCE</scope>
    <source>
        <tissue evidence="3">Fresh leaf tissue</tissue>
    </source>
</reference>
<feature type="compositionally biased region" description="Polar residues" evidence="1">
    <location>
        <begin position="109"/>
        <end position="129"/>
    </location>
</feature>
<feature type="transmembrane region" description="Helical" evidence="2">
    <location>
        <begin position="288"/>
        <end position="307"/>
    </location>
</feature>
<feature type="region of interest" description="Disordered" evidence="1">
    <location>
        <begin position="105"/>
        <end position="232"/>
    </location>
</feature>
<organism evidence="3 4">
    <name type="scientific">Zizania palustris</name>
    <name type="common">Northern wild rice</name>
    <dbReference type="NCBI Taxonomy" id="103762"/>
    <lineage>
        <taxon>Eukaryota</taxon>
        <taxon>Viridiplantae</taxon>
        <taxon>Streptophyta</taxon>
        <taxon>Embryophyta</taxon>
        <taxon>Tracheophyta</taxon>
        <taxon>Spermatophyta</taxon>
        <taxon>Magnoliopsida</taxon>
        <taxon>Liliopsida</taxon>
        <taxon>Poales</taxon>
        <taxon>Poaceae</taxon>
        <taxon>BOP clade</taxon>
        <taxon>Oryzoideae</taxon>
        <taxon>Oryzeae</taxon>
        <taxon>Zizaniinae</taxon>
        <taxon>Zizania</taxon>
    </lineage>
</organism>
<dbReference type="PANTHER" id="PTHR33709">
    <property type="entry name" value="OSJNBA0035M09.9 PROTEIN"/>
    <property type="match status" value="1"/>
</dbReference>
<name>A0A8J5RBH8_ZIZPA</name>
<reference evidence="3" key="1">
    <citation type="journal article" date="2021" name="bioRxiv">
        <title>Whole Genome Assembly and Annotation of Northern Wild Rice, Zizania palustris L., Supports a Whole Genome Duplication in the Zizania Genus.</title>
        <authorList>
            <person name="Haas M."/>
            <person name="Kono T."/>
            <person name="Macchietto M."/>
            <person name="Millas R."/>
            <person name="McGilp L."/>
            <person name="Shao M."/>
            <person name="Duquette J."/>
            <person name="Hirsch C.N."/>
            <person name="Kimball J."/>
        </authorList>
    </citation>
    <scope>NUCLEOTIDE SEQUENCE</scope>
    <source>
        <tissue evidence="3">Fresh leaf tissue</tissue>
    </source>
</reference>
<keyword evidence="2" id="KW-0812">Transmembrane</keyword>
<accession>A0A8J5RBH8</accession>
<keyword evidence="2" id="KW-1133">Transmembrane helix</keyword>
<evidence type="ECO:0000256" key="2">
    <source>
        <dbReference type="SAM" id="Phobius"/>
    </source>
</evidence>
<dbReference type="AlphaFoldDB" id="A0A8J5RBH8"/>
<dbReference type="PANTHER" id="PTHR33709:SF4">
    <property type="entry name" value="OS08G0230200 PROTEIN"/>
    <property type="match status" value="1"/>
</dbReference>
<gene>
    <name evidence="3" type="ORF">GUJ93_ZPchr0458g22618</name>
</gene>
<feature type="compositionally biased region" description="Low complexity" evidence="1">
    <location>
        <begin position="137"/>
        <end position="161"/>
    </location>
</feature>
<protein>
    <recommendedName>
        <fullName evidence="5">Ubiquitin-specific protease family C19-related protein</fullName>
    </recommendedName>
</protein>
<feature type="transmembrane region" description="Helical" evidence="2">
    <location>
        <begin position="262"/>
        <end position="282"/>
    </location>
</feature>
<feature type="compositionally biased region" description="Polar residues" evidence="1">
    <location>
        <begin position="205"/>
        <end position="216"/>
    </location>
</feature>
<keyword evidence="2" id="KW-0472">Membrane</keyword>
<proteinExistence type="predicted"/>
<dbReference type="EMBL" id="JAAALK010000953">
    <property type="protein sequence ID" value="KAG8043387.1"/>
    <property type="molecule type" value="Genomic_DNA"/>
</dbReference>
<evidence type="ECO:0000313" key="3">
    <source>
        <dbReference type="EMBL" id="KAG8043387.1"/>
    </source>
</evidence>
<evidence type="ECO:0008006" key="5">
    <source>
        <dbReference type="Google" id="ProtNLM"/>
    </source>
</evidence>
<feature type="region of interest" description="Disordered" evidence="1">
    <location>
        <begin position="1"/>
        <end position="27"/>
    </location>
</feature>
<dbReference type="OrthoDB" id="1899156at2759"/>
<comment type="caution">
    <text evidence="3">The sequence shown here is derived from an EMBL/GenBank/DDBJ whole genome shotgun (WGS) entry which is preliminary data.</text>
</comment>
<feature type="compositionally biased region" description="Basic and acidic residues" evidence="1">
    <location>
        <begin position="1"/>
        <end position="10"/>
    </location>
</feature>
<keyword evidence="4" id="KW-1185">Reference proteome</keyword>